<evidence type="ECO:0000259" key="3">
    <source>
        <dbReference type="Pfam" id="PF00925"/>
    </source>
</evidence>
<dbReference type="GO" id="GO:0005829">
    <property type="term" value="C:cytosol"/>
    <property type="evidence" value="ECO:0007669"/>
    <property type="project" value="TreeGrafter"/>
</dbReference>
<dbReference type="EMBL" id="CAJNOH010001902">
    <property type="protein sequence ID" value="CAF1259568.1"/>
    <property type="molecule type" value="Genomic_DNA"/>
</dbReference>
<organism evidence="4 6">
    <name type="scientific">Rotaria sordida</name>
    <dbReference type="NCBI Taxonomy" id="392033"/>
    <lineage>
        <taxon>Eukaryota</taxon>
        <taxon>Metazoa</taxon>
        <taxon>Spiralia</taxon>
        <taxon>Gnathifera</taxon>
        <taxon>Rotifera</taxon>
        <taxon>Eurotatoria</taxon>
        <taxon>Bdelloidea</taxon>
        <taxon>Philodinida</taxon>
        <taxon>Philodinidae</taxon>
        <taxon>Rotaria</taxon>
    </lineage>
</organism>
<dbReference type="SUPFAM" id="SSF142695">
    <property type="entry name" value="RibA-like"/>
    <property type="match status" value="2"/>
</dbReference>
<comment type="caution">
    <text evidence="4">The sequence shown here is derived from an EMBL/GenBank/DDBJ whole genome shotgun (WGS) entry which is preliminary data.</text>
</comment>
<dbReference type="Pfam" id="PF00925">
    <property type="entry name" value="GTP_cyclohydro2"/>
    <property type="match status" value="2"/>
</dbReference>
<evidence type="ECO:0000313" key="7">
    <source>
        <dbReference type="Proteomes" id="UP000663870"/>
    </source>
</evidence>
<gene>
    <name evidence="5" type="ORF">JXQ802_LOCUS42854</name>
    <name evidence="4" type="ORF">PYM288_LOCUS27806</name>
</gene>
<dbReference type="Proteomes" id="UP000663854">
    <property type="component" value="Unassembled WGS sequence"/>
</dbReference>
<dbReference type="EMBL" id="CAJNOL010002966">
    <property type="protein sequence ID" value="CAF1539649.1"/>
    <property type="molecule type" value="Genomic_DNA"/>
</dbReference>
<dbReference type="GO" id="GO:0046872">
    <property type="term" value="F:metal ion binding"/>
    <property type="evidence" value="ECO:0007669"/>
    <property type="project" value="UniProtKB-KW"/>
</dbReference>
<feature type="domain" description="GTP cyclohydrolase II" evidence="3">
    <location>
        <begin position="343"/>
        <end position="484"/>
    </location>
</feature>
<evidence type="ECO:0000313" key="4">
    <source>
        <dbReference type="EMBL" id="CAF1259568.1"/>
    </source>
</evidence>
<name>A0A815ANV7_9BILA</name>
<dbReference type="InterPro" id="IPR032677">
    <property type="entry name" value="GTP_cyclohydro_II"/>
</dbReference>
<evidence type="ECO:0000256" key="2">
    <source>
        <dbReference type="ARBA" id="ARBA00022619"/>
    </source>
</evidence>
<dbReference type="InterPro" id="IPR036144">
    <property type="entry name" value="RibA-like_sf"/>
</dbReference>
<keyword evidence="7" id="KW-1185">Reference proteome</keyword>
<dbReference type="PANTHER" id="PTHR21327">
    <property type="entry name" value="GTP CYCLOHYDROLASE II-RELATED"/>
    <property type="match status" value="1"/>
</dbReference>
<sequence length="515" mass="59151">MTDMININTKCDPNDTDEIKNLHGKTVIRPLRGTTLYIAECNVDTRFGDFHAYVFQDLIGKHYIMALTYGKVKDKEKPFYIRLHSSCVTSETLRGSDCDCVQQLEGAMKIISEKKHGILFYLLQEGRGAGYVGKSRDRMLVQASYDQISTFEAYTVMGLKKDHRHYENIPQICDLLGIGNAKFILLTNNPDKIQAMNDLKLEVISTEPLEFESSPFNAAYLASKQASGHLLRSASHSTLRGKSAPEPVPLFKPTIVPNAQRFIYCASYYLPMKPINDEILLTDKQFYEMFKHRPIDYYINMPNACILHYQALRNNRFLIKIDVNNLQKHEEHCRNDPVCELLTTPYWFKIHVYYDIISTREFIILTHGTVSMSHYPIVRLQMESLFNRFPLRHATHRDRLKQSVQLIVRYGVGIILLLADDGRGAGFGAYAVDRMLLERGEVPHSDAARKTICVDHDANDYDGTIALLQHHCPQKKIQLIMNTSSSILKKKACINALADYKFEVKKWLFLQQEEL</sequence>
<reference evidence="4" key="1">
    <citation type="submission" date="2021-02" db="EMBL/GenBank/DDBJ databases">
        <authorList>
            <person name="Nowell W R."/>
        </authorList>
    </citation>
    <scope>NUCLEOTIDE SEQUENCE</scope>
</reference>
<proteinExistence type="predicted"/>
<dbReference type="GO" id="GO:0008686">
    <property type="term" value="F:3,4-dihydroxy-2-butanone-4-phosphate synthase activity"/>
    <property type="evidence" value="ECO:0007669"/>
    <property type="project" value="UniProtKB-EC"/>
</dbReference>
<evidence type="ECO:0000313" key="5">
    <source>
        <dbReference type="EMBL" id="CAF1539649.1"/>
    </source>
</evidence>
<keyword evidence="2" id="KW-0686">Riboflavin biosynthesis</keyword>
<dbReference type="Gene3D" id="3.40.50.10990">
    <property type="entry name" value="GTP cyclohydrolase II"/>
    <property type="match status" value="2"/>
</dbReference>
<dbReference type="Proteomes" id="UP000663870">
    <property type="component" value="Unassembled WGS sequence"/>
</dbReference>
<feature type="domain" description="GTP cyclohydrolase II" evidence="3">
    <location>
        <begin position="39"/>
        <end position="205"/>
    </location>
</feature>
<evidence type="ECO:0000313" key="6">
    <source>
        <dbReference type="Proteomes" id="UP000663854"/>
    </source>
</evidence>
<dbReference type="AlphaFoldDB" id="A0A815ANV7"/>
<comment type="pathway">
    <text evidence="1">Cofactor biosynthesis; riboflavin biosynthesis.</text>
</comment>
<accession>A0A815ANV7</accession>
<protein>
    <recommendedName>
        <fullName evidence="3">GTP cyclohydrolase II domain-containing protein</fullName>
    </recommendedName>
</protein>
<dbReference type="PANTHER" id="PTHR21327:SF38">
    <property type="entry name" value="3,4-DIHYDROXY-2-BUTANONE 4-PHOSPHATE SYNTHASE"/>
    <property type="match status" value="1"/>
</dbReference>
<evidence type="ECO:0000256" key="1">
    <source>
        <dbReference type="ARBA" id="ARBA00005104"/>
    </source>
</evidence>
<dbReference type="GO" id="GO:0009231">
    <property type="term" value="P:riboflavin biosynthetic process"/>
    <property type="evidence" value="ECO:0007669"/>
    <property type="project" value="UniProtKB-KW"/>
</dbReference>